<evidence type="ECO:0000256" key="1">
    <source>
        <dbReference type="SAM" id="SignalP"/>
    </source>
</evidence>
<name>A0ABY5HU68_9SPIR</name>
<dbReference type="InterPro" id="IPR007326">
    <property type="entry name" value="Lipoprotein-assoc_dom"/>
</dbReference>
<dbReference type="EMBL" id="CP038802">
    <property type="protein sequence ID" value="UTY28977.1"/>
    <property type="molecule type" value="Genomic_DNA"/>
</dbReference>
<sequence>MEKKEMKNITKLILSALLLLVLSITGCPQTGTSSGAENQGTNPAVPQNPDELVEADVLTAFGLQRGKITASAAAKKIENSSPTGGITFTEKTAVSYDDEAGTFTVKVKGTKNGKEFEKEITVSGFVNPYAANPESVDTTDDKGELNLDEGIEHNHSIEKYAEKANADIKNFFKAPLTFSLVNGTSVTLGDSSGYTLTATLEKEGLDKVKIVPVYTVKNHKKTADGTPTVTPETKYSVFPAKFEANLTKPYFTEKDVFAYVLKKTPDSVIKVYADEFASAFYAFTKLTEFAPGNLFDTTAIALYTALYQTKDTDEYMALDITCGVANPKNGGIDADDYKGELTVQFCIATNEMLADPGKITASREIKKTGFANIPDDAALATPETHLFFNLLKKHSLSSTDETKWEKEEFSKALLRINESGAAVIANPFGGSSSLFNLFVNGSDPNPAVYLGSAGAAYGGASKTRNNKVIFIEHIQLVKKAENKSLEVQVTLKGSRTEPLKVIATPDY</sequence>
<evidence type="ECO:0000313" key="4">
    <source>
        <dbReference type="Proteomes" id="UP001059401"/>
    </source>
</evidence>
<proteinExistence type="predicted"/>
<feature type="signal peptide" evidence="1">
    <location>
        <begin position="1"/>
        <end position="26"/>
    </location>
</feature>
<protein>
    <recommendedName>
        <fullName evidence="2">Lipoprotein-associated type-17 domain-containing protein</fullName>
    </recommendedName>
</protein>
<dbReference type="Pfam" id="PF04200">
    <property type="entry name" value="Lipoprotein_17"/>
    <property type="match status" value="1"/>
</dbReference>
<keyword evidence="1" id="KW-0732">Signal</keyword>
<evidence type="ECO:0000259" key="2">
    <source>
        <dbReference type="Pfam" id="PF04200"/>
    </source>
</evidence>
<evidence type="ECO:0000313" key="3">
    <source>
        <dbReference type="EMBL" id="UTY28977.1"/>
    </source>
</evidence>
<accession>A0ABY5HU68</accession>
<feature type="chain" id="PRO_5046997654" description="Lipoprotein-associated type-17 domain-containing protein" evidence="1">
    <location>
        <begin position="27"/>
        <end position="507"/>
    </location>
</feature>
<reference evidence="3" key="1">
    <citation type="submission" date="2019-04" db="EMBL/GenBank/DDBJ databases">
        <title>Whole genome sequencing of oral phylogroup 2 treponemes.</title>
        <authorList>
            <person name="Chan Y."/>
            <person name="Zeng H.H."/>
            <person name="Yu X.L."/>
            <person name="Leung W.K."/>
            <person name="Watt R.M."/>
        </authorList>
    </citation>
    <scope>NUCLEOTIDE SEQUENCE</scope>
    <source>
        <strain evidence="3">OMZ 847</strain>
    </source>
</reference>
<dbReference type="Proteomes" id="UP001059401">
    <property type="component" value="Chromosome"/>
</dbReference>
<organism evidence="3 4">
    <name type="scientific">Treponema putidum</name>
    <dbReference type="NCBI Taxonomy" id="221027"/>
    <lineage>
        <taxon>Bacteria</taxon>
        <taxon>Pseudomonadati</taxon>
        <taxon>Spirochaetota</taxon>
        <taxon>Spirochaetia</taxon>
        <taxon>Spirochaetales</taxon>
        <taxon>Treponemataceae</taxon>
        <taxon>Treponema</taxon>
    </lineage>
</organism>
<keyword evidence="4" id="KW-1185">Reference proteome</keyword>
<dbReference type="PROSITE" id="PS51257">
    <property type="entry name" value="PROKAR_LIPOPROTEIN"/>
    <property type="match status" value="1"/>
</dbReference>
<gene>
    <name evidence="3" type="ORF">E4N76_08255</name>
</gene>
<feature type="domain" description="Lipoprotein-associated type-17" evidence="2">
    <location>
        <begin position="73"/>
        <end position="125"/>
    </location>
</feature>